<accession>A0A2W6PKP5</accession>
<sequence>MFNTKIQVFYSYVGYRVIDDIKKDFFGDGITTIVKPIWKKWNYIDTYSYVREYIKNDLSDKDAIIHILQFHKL</sequence>
<dbReference type="AlphaFoldDB" id="A0A2W6PKP5"/>
<keyword evidence="2" id="KW-1185">Reference proteome</keyword>
<gene>
    <name evidence="1" type="ORF">B6S12_10080</name>
</gene>
<dbReference type="Proteomes" id="UP000249746">
    <property type="component" value="Unassembled WGS sequence"/>
</dbReference>
<reference evidence="1 2" key="1">
    <citation type="submission" date="2017-03" db="EMBL/GenBank/DDBJ databases">
        <title>Genomic and clinical evidence uncovers the enterohepatic species Helicobacter valdiviensis as a potential human intestinal pathogen.</title>
        <authorList>
            <person name="Fresia P."/>
            <person name="Jara R."/>
            <person name="Sierra R."/>
            <person name="Ferres I."/>
            <person name="Greif G."/>
            <person name="Iraola G."/>
            <person name="Collado L."/>
        </authorList>
    </citation>
    <scope>NUCLEOTIDE SEQUENCE [LARGE SCALE GENOMIC DNA]</scope>
    <source>
        <strain evidence="1 2">WBE14</strain>
    </source>
</reference>
<comment type="caution">
    <text evidence="1">The sequence shown here is derived from an EMBL/GenBank/DDBJ whole genome shotgun (WGS) entry which is preliminary data.</text>
</comment>
<organism evidence="1 2">
    <name type="scientific">Helicobacter valdiviensis</name>
    <dbReference type="NCBI Taxonomy" id="1458358"/>
    <lineage>
        <taxon>Bacteria</taxon>
        <taxon>Pseudomonadati</taxon>
        <taxon>Campylobacterota</taxon>
        <taxon>Epsilonproteobacteria</taxon>
        <taxon>Campylobacterales</taxon>
        <taxon>Helicobacteraceae</taxon>
        <taxon>Helicobacter</taxon>
    </lineage>
</organism>
<evidence type="ECO:0000313" key="2">
    <source>
        <dbReference type="Proteomes" id="UP000249746"/>
    </source>
</evidence>
<evidence type="ECO:0000313" key="1">
    <source>
        <dbReference type="EMBL" id="PZT47243.1"/>
    </source>
</evidence>
<proteinExistence type="predicted"/>
<dbReference type="EMBL" id="NBIU01000055">
    <property type="protein sequence ID" value="PZT47243.1"/>
    <property type="molecule type" value="Genomic_DNA"/>
</dbReference>
<protein>
    <submittedName>
        <fullName evidence="1">Uncharacterized protein</fullName>
    </submittedName>
</protein>
<dbReference type="RefSeq" id="WP_111230660.1">
    <property type="nucleotide sequence ID" value="NZ_NBIU01000055.1"/>
</dbReference>
<name>A0A2W6PKP5_9HELI</name>